<feature type="region of interest" description="Disordered" evidence="1">
    <location>
        <begin position="451"/>
        <end position="492"/>
    </location>
</feature>
<organism evidence="4">
    <name type="scientific">Jonesiaceae bacterium BS-20</name>
    <dbReference type="NCBI Taxonomy" id="3120821"/>
    <lineage>
        <taxon>Bacteria</taxon>
        <taxon>Bacillati</taxon>
        <taxon>Actinomycetota</taxon>
        <taxon>Actinomycetes</taxon>
        <taxon>Micrococcales</taxon>
        <taxon>Jonesiaceae</taxon>
    </lineage>
</organism>
<proteinExistence type="predicted"/>
<dbReference type="PANTHER" id="PTHR47992">
    <property type="entry name" value="PROTEIN PHOSPHATASE"/>
    <property type="match status" value="1"/>
</dbReference>
<dbReference type="GO" id="GO:0004722">
    <property type="term" value="F:protein serine/threonine phosphatase activity"/>
    <property type="evidence" value="ECO:0007669"/>
    <property type="project" value="InterPro"/>
</dbReference>
<dbReference type="EMBL" id="CP146203">
    <property type="protein sequence ID" value="XBH21185.1"/>
    <property type="molecule type" value="Genomic_DNA"/>
</dbReference>
<keyword evidence="2" id="KW-1133">Transmembrane helix</keyword>
<dbReference type="AlphaFoldDB" id="A0AAU7DVW6"/>
<accession>A0AAU7DVW6</accession>
<feature type="transmembrane region" description="Helical" evidence="2">
    <location>
        <begin position="359"/>
        <end position="380"/>
    </location>
</feature>
<keyword evidence="2" id="KW-0812">Transmembrane</keyword>
<protein>
    <submittedName>
        <fullName evidence="4">PP2C family serine/threonine-protein phosphatase</fullName>
    </submittedName>
</protein>
<dbReference type="InterPro" id="IPR001932">
    <property type="entry name" value="PPM-type_phosphatase-like_dom"/>
</dbReference>
<dbReference type="SUPFAM" id="SSF81606">
    <property type="entry name" value="PP2C-like"/>
    <property type="match status" value="1"/>
</dbReference>
<sequence>MAIAIRFSTRSDVGLVRANNQDSAFAGDRLLLVADGMGGHAGGDVASALCVASIAPLNNQTFTSSNMLERLGDAVENARIDLVEHARATKTLAGMGTTVTALLLSENNLAMAHMGDSRAYLLRDGKLTQVTRDHTFVQHLIDTGKITEAEAEVHPQRSVVMRVLGDFELDLTPDLSIREARPGDRWLLCSDGLSGFIRFETIEQTLRDVADLELCSEYLIQLALRGGGSDNITCIVADVLDTDQPDPNFSPEMAASRANFPVAQAVGSVAYGDHLPQGIDSAESAAQAAALLRIAHDQVQEVIAQAQNRVDHPDQPEQQLGLSDAAQQLPAAASAAVATDFDDAEPATENKKASLGRKLFNTFLILVLLAGAGLGIYSWGSKQYFLGVYQGNVAVFNGFPQSLGPLHLSEKIEVSQVAVDDLPAFVAKQVYSTIRVDSRAHAQERIAQFAQDIADQSQPEIEPTTDPTPTPGATPAPRTSVPAATEPSPEGQ</sequence>
<gene>
    <name evidence="4" type="ORF">V5R04_13340</name>
</gene>
<evidence type="ECO:0000313" key="4">
    <source>
        <dbReference type="EMBL" id="XBH21185.1"/>
    </source>
</evidence>
<dbReference type="Gene3D" id="3.60.40.10">
    <property type="entry name" value="PPM-type phosphatase domain"/>
    <property type="match status" value="1"/>
</dbReference>
<evidence type="ECO:0000259" key="3">
    <source>
        <dbReference type="PROSITE" id="PS51746"/>
    </source>
</evidence>
<feature type="domain" description="PPM-type phosphatase" evidence="3">
    <location>
        <begin position="6"/>
        <end position="239"/>
    </location>
</feature>
<dbReference type="CDD" id="cd00143">
    <property type="entry name" value="PP2Cc"/>
    <property type="match status" value="1"/>
</dbReference>
<evidence type="ECO:0000256" key="2">
    <source>
        <dbReference type="SAM" id="Phobius"/>
    </source>
</evidence>
<dbReference type="PROSITE" id="PS51746">
    <property type="entry name" value="PPM_2"/>
    <property type="match status" value="1"/>
</dbReference>
<dbReference type="SMART" id="SM00332">
    <property type="entry name" value="PP2Cc"/>
    <property type="match status" value="1"/>
</dbReference>
<reference evidence="4" key="1">
    <citation type="submission" date="2024-02" db="EMBL/GenBank/DDBJ databases">
        <title>Tomenella chthoni gen. nov. sp. nov., a member of the family Jonesiaceae isolated from bat guano.</title>
        <authorList>
            <person name="Miller S.L."/>
            <person name="King J."/>
            <person name="Sankaranarayanan K."/>
            <person name="Lawson P.A."/>
        </authorList>
    </citation>
    <scope>NUCLEOTIDE SEQUENCE</scope>
    <source>
        <strain evidence="4">BS-20</strain>
    </source>
</reference>
<dbReference type="Pfam" id="PF13672">
    <property type="entry name" value="PP2C_2"/>
    <property type="match status" value="1"/>
</dbReference>
<evidence type="ECO:0000256" key="1">
    <source>
        <dbReference type="SAM" id="MobiDB-lite"/>
    </source>
</evidence>
<keyword evidence="2" id="KW-0472">Membrane</keyword>
<dbReference type="InterPro" id="IPR036457">
    <property type="entry name" value="PPM-type-like_dom_sf"/>
</dbReference>
<dbReference type="InterPro" id="IPR015655">
    <property type="entry name" value="PP2C"/>
</dbReference>
<dbReference type="SMART" id="SM00331">
    <property type="entry name" value="PP2C_SIG"/>
    <property type="match status" value="1"/>
</dbReference>
<name>A0AAU7DVW6_9MICO</name>